<protein>
    <submittedName>
        <fullName evidence="2">Uncharacterized protein</fullName>
    </submittedName>
</protein>
<dbReference type="EMBL" id="LBWB01000019">
    <property type="protein sequence ID" value="KKQ99994.1"/>
    <property type="molecule type" value="Genomic_DNA"/>
</dbReference>
<dbReference type="Pfam" id="PF19062">
    <property type="entry name" value="DUF5758"/>
    <property type="match status" value="1"/>
</dbReference>
<evidence type="ECO:0000256" key="1">
    <source>
        <dbReference type="SAM" id="MobiDB-lite"/>
    </source>
</evidence>
<dbReference type="InterPro" id="IPR043919">
    <property type="entry name" value="DUF5758"/>
</dbReference>
<feature type="compositionally biased region" description="Polar residues" evidence="1">
    <location>
        <begin position="143"/>
        <end position="154"/>
    </location>
</feature>
<dbReference type="AlphaFoldDB" id="A0A0G0PPA1"/>
<reference evidence="2 3" key="1">
    <citation type="journal article" date="2015" name="Nature">
        <title>rRNA introns, odd ribosomes, and small enigmatic genomes across a large radiation of phyla.</title>
        <authorList>
            <person name="Brown C.T."/>
            <person name="Hug L.A."/>
            <person name="Thomas B.C."/>
            <person name="Sharon I."/>
            <person name="Castelle C.J."/>
            <person name="Singh A."/>
            <person name="Wilkins M.J."/>
            <person name="Williams K.H."/>
            <person name="Banfield J.F."/>
        </authorList>
    </citation>
    <scope>NUCLEOTIDE SEQUENCE [LARGE SCALE GENOMIC DNA]</scope>
</reference>
<dbReference type="Proteomes" id="UP000033881">
    <property type="component" value="Unassembled WGS sequence"/>
</dbReference>
<evidence type="ECO:0000313" key="3">
    <source>
        <dbReference type="Proteomes" id="UP000033881"/>
    </source>
</evidence>
<dbReference type="STRING" id="1618574.UT24_C0019G0034"/>
<organism evidence="2 3">
    <name type="scientific">Candidatus Woesebacteria bacterium GW2011_GWB1_39_12</name>
    <dbReference type="NCBI Taxonomy" id="1618574"/>
    <lineage>
        <taxon>Bacteria</taxon>
        <taxon>Candidatus Woeseibacteriota</taxon>
    </lineage>
</organism>
<gene>
    <name evidence="2" type="ORF">UT24_C0019G0034</name>
</gene>
<name>A0A0G0PPA1_9BACT</name>
<accession>A0A0G0PPA1</accession>
<feature type="region of interest" description="Disordered" evidence="1">
    <location>
        <begin position="140"/>
        <end position="168"/>
    </location>
</feature>
<evidence type="ECO:0000313" key="2">
    <source>
        <dbReference type="EMBL" id="KKQ99994.1"/>
    </source>
</evidence>
<proteinExistence type="predicted"/>
<sequence>MNCKCCGKEIEESDFQMIGWKKANQCTGGAVVKLGIPKDAKIVRCNNSKVIRAERVFVLDIRLFSPRYFQEGSQIPWANNIYRANGKKTTYYLGQIVEADSFDPDPDKDCAHGIHFFENYEDLNCLSKCESDREWFIAENRPTESPASTESVESTKNRKSWQLFCRRP</sequence>
<comment type="caution">
    <text evidence="2">The sequence shown here is derived from an EMBL/GenBank/DDBJ whole genome shotgun (WGS) entry which is preliminary data.</text>
</comment>